<keyword evidence="3" id="KW-1185">Reference proteome</keyword>
<protein>
    <recommendedName>
        <fullName evidence="1">Cupin type-2 domain-containing protein</fullName>
    </recommendedName>
</protein>
<gene>
    <name evidence="2" type="ORF">AA12717_2615</name>
</gene>
<organism evidence="2 3">
    <name type="scientific">Gluconacetobacter sacchari DSM 12717</name>
    <dbReference type="NCBI Taxonomy" id="1307940"/>
    <lineage>
        <taxon>Bacteria</taxon>
        <taxon>Pseudomonadati</taxon>
        <taxon>Pseudomonadota</taxon>
        <taxon>Alphaproteobacteria</taxon>
        <taxon>Acetobacterales</taxon>
        <taxon>Acetobacteraceae</taxon>
        <taxon>Gluconacetobacter</taxon>
    </lineage>
</organism>
<sequence>MPVCGRREDRREDGRMSGGRFDLGAIAAAFPDAADTMLLDTYLTDSASRSIRVFRVYRGVPAHYHTQCDEILHVLAGEGTFWIDDPANEAAFAPGHLLVFPRRAVHALPRIVRDPVVFLAIDTPRRAEDDITFVDPDDGSAAEFIARI</sequence>
<feature type="domain" description="Cupin type-2" evidence="1">
    <location>
        <begin position="60"/>
        <end position="121"/>
    </location>
</feature>
<dbReference type="CDD" id="cd02208">
    <property type="entry name" value="cupin_RmlC-like"/>
    <property type="match status" value="1"/>
</dbReference>
<dbReference type="Pfam" id="PF07883">
    <property type="entry name" value="Cupin_2"/>
    <property type="match status" value="1"/>
</dbReference>
<proteinExistence type="predicted"/>
<evidence type="ECO:0000313" key="2">
    <source>
        <dbReference type="EMBL" id="GBQ27247.1"/>
    </source>
</evidence>
<evidence type="ECO:0000259" key="1">
    <source>
        <dbReference type="Pfam" id="PF07883"/>
    </source>
</evidence>
<comment type="caution">
    <text evidence="2">The sequence shown here is derived from an EMBL/GenBank/DDBJ whole genome shotgun (WGS) entry which is preliminary data.</text>
</comment>
<name>A0ABQ0P959_9PROT</name>
<dbReference type="InterPro" id="IPR014710">
    <property type="entry name" value="RmlC-like_jellyroll"/>
</dbReference>
<dbReference type="InterPro" id="IPR011051">
    <property type="entry name" value="RmlC_Cupin_sf"/>
</dbReference>
<dbReference type="SUPFAM" id="SSF51182">
    <property type="entry name" value="RmlC-like cupins"/>
    <property type="match status" value="1"/>
</dbReference>
<dbReference type="Proteomes" id="UP001060895">
    <property type="component" value="Unassembled WGS sequence"/>
</dbReference>
<reference evidence="2" key="1">
    <citation type="submission" date="2013-04" db="EMBL/GenBank/DDBJ databases">
        <title>The genome sequencing project of 58 acetic acid bacteria.</title>
        <authorList>
            <person name="Okamoto-Kainuma A."/>
            <person name="Ishikawa M."/>
            <person name="Umino S."/>
            <person name="Koizumi Y."/>
            <person name="Shiwa Y."/>
            <person name="Yoshikawa H."/>
            <person name="Matsutani M."/>
            <person name="Matsushita K."/>
        </authorList>
    </citation>
    <scope>NUCLEOTIDE SEQUENCE</scope>
    <source>
        <strain evidence="2">DSM 12717</strain>
    </source>
</reference>
<dbReference type="InterPro" id="IPR013096">
    <property type="entry name" value="Cupin_2"/>
</dbReference>
<evidence type="ECO:0000313" key="3">
    <source>
        <dbReference type="Proteomes" id="UP001060895"/>
    </source>
</evidence>
<dbReference type="EMBL" id="BAQP01000199">
    <property type="protein sequence ID" value="GBQ27247.1"/>
    <property type="molecule type" value="Genomic_DNA"/>
</dbReference>
<dbReference type="Gene3D" id="2.60.120.10">
    <property type="entry name" value="Jelly Rolls"/>
    <property type="match status" value="1"/>
</dbReference>
<accession>A0ABQ0P959</accession>